<organism evidence="2 3">
    <name type="scientific">Methylocella silvestris (strain DSM 15510 / CIP 108128 / LMG 27833 / NCIMB 13906 / BL2)</name>
    <dbReference type="NCBI Taxonomy" id="395965"/>
    <lineage>
        <taxon>Bacteria</taxon>
        <taxon>Pseudomonadati</taxon>
        <taxon>Pseudomonadota</taxon>
        <taxon>Alphaproteobacteria</taxon>
        <taxon>Hyphomicrobiales</taxon>
        <taxon>Beijerinckiaceae</taxon>
        <taxon>Methylocella</taxon>
    </lineage>
</organism>
<name>B8EMD3_METSB</name>
<evidence type="ECO:0000313" key="3">
    <source>
        <dbReference type="Proteomes" id="UP000002257"/>
    </source>
</evidence>
<protein>
    <submittedName>
        <fullName evidence="2">Uncharacterized protein</fullName>
    </submittedName>
</protein>
<dbReference type="EMBL" id="CP001280">
    <property type="protein sequence ID" value="ACK52061.1"/>
    <property type="molecule type" value="Genomic_DNA"/>
</dbReference>
<keyword evidence="3" id="KW-1185">Reference proteome</keyword>
<dbReference type="RefSeq" id="WP_012592130.1">
    <property type="nucleotide sequence ID" value="NC_011666.1"/>
</dbReference>
<accession>B8EMD3</accession>
<feature type="transmembrane region" description="Helical" evidence="1">
    <location>
        <begin position="21"/>
        <end position="43"/>
    </location>
</feature>
<feature type="transmembrane region" description="Helical" evidence="1">
    <location>
        <begin position="49"/>
        <end position="74"/>
    </location>
</feature>
<keyword evidence="1" id="KW-0812">Transmembrane</keyword>
<gene>
    <name evidence="2" type="ordered locus">Msil_3152</name>
</gene>
<keyword evidence="1" id="KW-0472">Membrane</keyword>
<dbReference type="KEGG" id="msl:Msil_3152"/>
<dbReference type="OrthoDB" id="8462159at2"/>
<dbReference type="Proteomes" id="UP000002257">
    <property type="component" value="Chromosome"/>
</dbReference>
<evidence type="ECO:0000313" key="2">
    <source>
        <dbReference type="EMBL" id="ACK52061.1"/>
    </source>
</evidence>
<evidence type="ECO:0000256" key="1">
    <source>
        <dbReference type="SAM" id="Phobius"/>
    </source>
</evidence>
<sequence>MYILSLAALIFGIILGCNFKAYILVPSCALVAIATVLAATFAGERFSHAALYAALFLTLLQIGYLIGIVGWSTAAKLQRRRSERALPALNAPAA</sequence>
<reference evidence="2 3" key="1">
    <citation type="journal article" date="2010" name="J. Bacteriol.">
        <title>Complete genome sequence of the aerobic facultative methanotroph Methylocella silvestris BL2.</title>
        <authorList>
            <person name="Chen Y."/>
            <person name="Crombie A."/>
            <person name="Rahman M.T."/>
            <person name="Dedysh S.N."/>
            <person name="Liesack W."/>
            <person name="Stott M.B."/>
            <person name="Alam M."/>
            <person name="Theisen A.R."/>
            <person name="Murrell J.C."/>
            <person name="Dunfield P.F."/>
        </authorList>
    </citation>
    <scope>NUCLEOTIDE SEQUENCE [LARGE SCALE GENOMIC DNA]</scope>
    <source>
        <strain evidence="3">DSM 15510 / CIP 108128 / LMG 27833 / NCIMB 13906 / BL2</strain>
    </source>
</reference>
<dbReference type="HOGENOM" id="CLU_2382853_0_0_5"/>
<proteinExistence type="predicted"/>
<keyword evidence="1" id="KW-1133">Transmembrane helix</keyword>
<dbReference type="AlphaFoldDB" id="B8EMD3"/>